<comment type="caution">
    <text evidence="1">The sequence shown here is derived from an EMBL/GenBank/DDBJ whole genome shotgun (WGS) entry which is preliminary data.</text>
</comment>
<keyword evidence="2" id="KW-1185">Reference proteome</keyword>
<reference evidence="1" key="1">
    <citation type="submission" date="2021-06" db="EMBL/GenBank/DDBJ databases">
        <title>Parelaphostrongylus tenuis whole genome reference sequence.</title>
        <authorList>
            <person name="Garwood T.J."/>
            <person name="Larsen P.A."/>
            <person name="Fountain-Jones N.M."/>
            <person name="Garbe J.R."/>
            <person name="Macchietto M.G."/>
            <person name="Kania S.A."/>
            <person name="Gerhold R.W."/>
            <person name="Richards J.E."/>
            <person name="Wolf T.M."/>
        </authorList>
    </citation>
    <scope>NUCLEOTIDE SEQUENCE</scope>
    <source>
        <strain evidence="1">MNPRO001-30</strain>
        <tissue evidence="1">Meninges</tissue>
    </source>
</reference>
<dbReference type="EMBL" id="JAHQIW010004924">
    <property type="protein sequence ID" value="KAJ1364303.1"/>
    <property type="molecule type" value="Genomic_DNA"/>
</dbReference>
<proteinExistence type="predicted"/>
<organism evidence="1 2">
    <name type="scientific">Parelaphostrongylus tenuis</name>
    <name type="common">Meningeal worm</name>
    <dbReference type="NCBI Taxonomy" id="148309"/>
    <lineage>
        <taxon>Eukaryota</taxon>
        <taxon>Metazoa</taxon>
        <taxon>Ecdysozoa</taxon>
        <taxon>Nematoda</taxon>
        <taxon>Chromadorea</taxon>
        <taxon>Rhabditida</taxon>
        <taxon>Rhabditina</taxon>
        <taxon>Rhabditomorpha</taxon>
        <taxon>Strongyloidea</taxon>
        <taxon>Metastrongylidae</taxon>
        <taxon>Parelaphostrongylus</taxon>
    </lineage>
</organism>
<evidence type="ECO:0000313" key="1">
    <source>
        <dbReference type="EMBL" id="KAJ1364303.1"/>
    </source>
</evidence>
<protein>
    <submittedName>
        <fullName evidence="1">Uncharacterized protein</fullName>
    </submittedName>
</protein>
<evidence type="ECO:0000313" key="2">
    <source>
        <dbReference type="Proteomes" id="UP001196413"/>
    </source>
</evidence>
<gene>
    <name evidence="1" type="ORF">KIN20_024366</name>
</gene>
<dbReference type="AlphaFoldDB" id="A0AAD5QTM2"/>
<accession>A0AAD5QTM2</accession>
<dbReference type="Proteomes" id="UP001196413">
    <property type="component" value="Unassembled WGS sequence"/>
</dbReference>
<name>A0AAD5QTM2_PARTN</name>
<sequence>MEWLGESKARHQINDRHCWKKEKLTLVGHRHSPSASTYSDCNKSAELGLIKGNKRCIMAQWRNEKLAAFHHRRQPTEWRPDRKGLEQSALEYPCVTEVKMMEYD</sequence>